<feature type="transmembrane region" description="Helical" evidence="8">
    <location>
        <begin position="341"/>
        <end position="359"/>
    </location>
</feature>
<feature type="transmembrane region" description="Helical" evidence="8">
    <location>
        <begin position="5"/>
        <end position="22"/>
    </location>
</feature>
<evidence type="ECO:0000256" key="5">
    <source>
        <dbReference type="ARBA" id="ARBA00022692"/>
    </source>
</evidence>
<dbReference type="GO" id="GO:0005886">
    <property type="term" value="C:plasma membrane"/>
    <property type="evidence" value="ECO:0007669"/>
    <property type="project" value="UniProtKB-SubCell"/>
</dbReference>
<feature type="transmembrane region" description="Helical" evidence="8">
    <location>
        <begin position="371"/>
        <end position="395"/>
    </location>
</feature>
<feature type="transmembrane region" description="Helical" evidence="8">
    <location>
        <begin position="148"/>
        <end position="176"/>
    </location>
</feature>
<dbReference type="OrthoDB" id="3691279at2"/>
<accession>A0A2I7N3Z5</accession>
<evidence type="ECO:0000256" key="1">
    <source>
        <dbReference type="ARBA" id="ARBA00004651"/>
    </source>
</evidence>
<feature type="transmembrane region" description="Helical" evidence="8">
    <location>
        <begin position="206"/>
        <end position="225"/>
    </location>
</feature>
<comment type="similarity">
    <text evidence="2 8">Belongs to the lactate permease family.</text>
</comment>
<evidence type="ECO:0000256" key="4">
    <source>
        <dbReference type="ARBA" id="ARBA00022475"/>
    </source>
</evidence>
<comment type="subcellular location">
    <subcellularLocation>
        <location evidence="8">Cell inner membrane</location>
        <topology evidence="8">Multi-pass membrane protein</topology>
    </subcellularLocation>
    <subcellularLocation>
        <location evidence="1">Cell membrane</location>
        <topology evidence="1">Multi-pass membrane protein</topology>
    </subcellularLocation>
</comment>
<evidence type="ECO:0000313" key="9">
    <source>
        <dbReference type="EMBL" id="AUR51163.1"/>
    </source>
</evidence>
<evidence type="ECO:0000256" key="2">
    <source>
        <dbReference type="ARBA" id="ARBA00010100"/>
    </source>
</evidence>
<feature type="transmembrane region" description="Helical" evidence="8">
    <location>
        <begin position="107"/>
        <end position="136"/>
    </location>
</feature>
<dbReference type="RefSeq" id="WP_102950463.1">
    <property type="nucleotide sequence ID" value="NZ_CP024847.1"/>
</dbReference>
<dbReference type="EMBL" id="CP024847">
    <property type="protein sequence ID" value="AUR51163.1"/>
    <property type="molecule type" value="Genomic_DNA"/>
</dbReference>
<keyword evidence="7 8" id="KW-0472">Membrane</keyword>
<dbReference type="Proteomes" id="UP000236655">
    <property type="component" value="Chromosome"/>
</dbReference>
<feature type="transmembrane region" description="Helical" evidence="8">
    <location>
        <begin position="271"/>
        <end position="288"/>
    </location>
</feature>
<keyword evidence="5 8" id="KW-0812">Transmembrane</keyword>
<feature type="transmembrane region" description="Helical" evidence="8">
    <location>
        <begin position="469"/>
        <end position="491"/>
    </location>
</feature>
<evidence type="ECO:0000256" key="3">
    <source>
        <dbReference type="ARBA" id="ARBA00022448"/>
    </source>
</evidence>
<dbReference type="PANTHER" id="PTHR30003:SF0">
    <property type="entry name" value="GLYCOLATE PERMEASE GLCA-RELATED"/>
    <property type="match status" value="1"/>
</dbReference>
<dbReference type="KEGG" id="nba:CUN60_02215"/>
<feature type="transmembrane region" description="Helical" evidence="8">
    <location>
        <begin position="28"/>
        <end position="44"/>
    </location>
</feature>
<proteinExistence type="inferred from homology"/>
<organism evidence="9 10">
    <name type="scientific">Aquella oligotrophica</name>
    <dbReference type="NCBI Taxonomy" id="2067065"/>
    <lineage>
        <taxon>Bacteria</taxon>
        <taxon>Pseudomonadati</taxon>
        <taxon>Pseudomonadota</taxon>
        <taxon>Betaproteobacteria</taxon>
        <taxon>Neisseriales</taxon>
        <taxon>Neisseriaceae</taxon>
        <taxon>Aquella</taxon>
    </lineage>
</organism>
<keyword evidence="6 8" id="KW-1133">Transmembrane helix</keyword>
<evidence type="ECO:0000256" key="7">
    <source>
        <dbReference type="ARBA" id="ARBA00023136"/>
    </source>
</evidence>
<feature type="transmembrane region" description="Helical" evidence="8">
    <location>
        <begin position="231"/>
        <end position="250"/>
    </location>
</feature>
<gene>
    <name evidence="9" type="ORF">CUN60_02215</name>
</gene>
<comment type="function">
    <text evidence="8">Uptake of L-lactate across the membrane. Can also transport D-lactate and glycolate.</text>
</comment>
<reference evidence="10" key="1">
    <citation type="submission" date="2017-11" db="EMBL/GenBank/DDBJ databases">
        <authorList>
            <person name="Chan K.G."/>
            <person name="Lee L.S."/>
        </authorList>
    </citation>
    <scope>NUCLEOTIDE SEQUENCE [LARGE SCALE GENOMIC DNA]</scope>
    <source>
        <strain evidence="10">DSM 100970</strain>
    </source>
</reference>
<dbReference type="Pfam" id="PF02652">
    <property type="entry name" value="Lactate_perm"/>
    <property type="match status" value="1"/>
</dbReference>
<dbReference type="GO" id="GO:0015129">
    <property type="term" value="F:lactate transmembrane transporter activity"/>
    <property type="evidence" value="ECO:0007669"/>
    <property type="project" value="UniProtKB-UniRule"/>
</dbReference>
<name>A0A2I7N3Z5_9NEIS</name>
<dbReference type="AlphaFoldDB" id="A0A2I7N3Z5"/>
<feature type="transmembrane region" description="Helical" evidence="8">
    <location>
        <begin position="308"/>
        <end position="329"/>
    </location>
</feature>
<keyword evidence="3 8" id="KW-0813">Transport</keyword>
<keyword evidence="8" id="KW-0997">Cell inner membrane</keyword>
<dbReference type="InterPro" id="IPR003804">
    <property type="entry name" value="Lactate_perm"/>
</dbReference>
<evidence type="ECO:0000256" key="6">
    <source>
        <dbReference type="ARBA" id="ARBA00022989"/>
    </source>
</evidence>
<keyword evidence="4" id="KW-1003">Cell membrane</keyword>
<dbReference type="PANTHER" id="PTHR30003">
    <property type="entry name" value="L-LACTATE PERMEASE"/>
    <property type="match status" value="1"/>
</dbReference>
<evidence type="ECO:0000256" key="8">
    <source>
        <dbReference type="RuleBase" id="RU365092"/>
    </source>
</evidence>
<sequence>MEIFSIIEAMSPIIVCAIAIIFFKKSTIFAALVGLFLAILEATFSKKFNINSNNSIISIISSSCILTFSAVIVIVPGLYLNAILKGQGKLIDLVNWISEFKIDKEKLALILLLGILPALESLTGFGVSLFLGIPIFFKLFEEEKAYKLSMLGMMILPWGTLGLATVVGAGLSGYSIKELGNATSEMSFLIFPIISLISLKIMNKLSLWYIGIIFGMLFSILLHVFNYYGYVEVSAILAGLLTAIIGFLVLKNRKMEGDGLGNSNLFMRLKLISPYLSILLIILITRSINSVHIFLNKLFVIKSGSVSLSIFNSPGIVLLLVSMICYFVNPIKIEHKPLWKRVRIACLSLFCFILLAQTMNQVGMVTTLAKAIQNIGGASSVIILSPLLGVMSGFITGSNLGGNALVMTVQQHIGESLHHGLLFSALQNSAAGHAAFTSLPIIVLIITIAKDVNMNSSTWDIKENHLLKFGLSVLLINYIVLVLSLIFLYSLK</sequence>
<protein>
    <recommendedName>
        <fullName evidence="8">L-lactate permease</fullName>
    </recommendedName>
</protein>
<keyword evidence="10" id="KW-1185">Reference proteome</keyword>
<dbReference type="GO" id="GO:0015295">
    <property type="term" value="F:solute:proton symporter activity"/>
    <property type="evidence" value="ECO:0007669"/>
    <property type="project" value="TreeGrafter"/>
</dbReference>
<feature type="transmembrane region" description="Helical" evidence="8">
    <location>
        <begin position="56"/>
        <end position="80"/>
    </location>
</feature>
<evidence type="ECO:0000313" key="10">
    <source>
        <dbReference type="Proteomes" id="UP000236655"/>
    </source>
</evidence>
<feature type="transmembrane region" description="Helical" evidence="8">
    <location>
        <begin position="430"/>
        <end position="449"/>
    </location>
</feature>